<feature type="chain" id="PRO_5019067861" description="SMP-LTD domain-containing protein" evidence="1">
    <location>
        <begin position="31"/>
        <end position="288"/>
    </location>
</feature>
<gene>
    <name evidence="2" type="ORF">PSNMU_V1.4_AUG-EV-PASAV3_0048410</name>
</gene>
<evidence type="ECO:0000313" key="3">
    <source>
        <dbReference type="Proteomes" id="UP000291116"/>
    </source>
</evidence>
<dbReference type="AlphaFoldDB" id="A0A448Z7Q7"/>
<evidence type="ECO:0000256" key="1">
    <source>
        <dbReference type="SAM" id="SignalP"/>
    </source>
</evidence>
<feature type="signal peptide" evidence="1">
    <location>
        <begin position="1"/>
        <end position="30"/>
    </location>
</feature>
<organism evidence="2 3">
    <name type="scientific">Pseudo-nitzschia multistriata</name>
    <dbReference type="NCBI Taxonomy" id="183589"/>
    <lineage>
        <taxon>Eukaryota</taxon>
        <taxon>Sar</taxon>
        <taxon>Stramenopiles</taxon>
        <taxon>Ochrophyta</taxon>
        <taxon>Bacillariophyta</taxon>
        <taxon>Bacillariophyceae</taxon>
        <taxon>Bacillariophycidae</taxon>
        <taxon>Bacillariales</taxon>
        <taxon>Bacillariaceae</taxon>
        <taxon>Pseudo-nitzschia</taxon>
    </lineage>
</organism>
<evidence type="ECO:0000313" key="2">
    <source>
        <dbReference type="EMBL" id="VEU38031.1"/>
    </source>
</evidence>
<name>A0A448Z7Q7_9STRA</name>
<dbReference type="PANTHER" id="PTHR34133:SF8">
    <property type="entry name" value="OS07G0633000 PROTEIN"/>
    <property type="match status" value="1"/>
</dbReference>
<keyword evidence="1" id="KW-0732">Signal</keyword>
<dbReference type="InterPro" id="IPR018971">
    <property type="entry name" value="DUF1997"/>
</dbReference>
<dbReference type="Proteomes" id="UP000291116">
    <property type="component" value="Unassembled WGS sequence"/>
</dbReference>
<protein>
    <recommendedName>
        <fullName evidence="4">SMP-LTD domain-containing protein</fullName>
    </recommendedName>
</protein>
<reference evidence="2 3" key="1">
    <citation type="submission" date="2019-01" db="EMBL/GenBank/DDBJ databases">
        <authorList>
            <person name="Ferrante I. M."/>
        </authorList>
    </citation>
    <scope>NUCLEOTIDE SEQUENCE [LARGE SCALE GENOMIC DNA]</scope>
    <source>
        <strain evidence="2 3">B856</strain>
    </source>
</reference>
<dbReference type="Pfam" id="PF09366">
    <property type="entry name" value="DUF1997"/>
    <property type="match status" value="1"/>
</dbReference>
<dbReference type="EMBL" id="CAACVS010000150">
    <property type="protein sequence ID" value="VEU38031.1"/>
    <property type="molecule type" value="Genomic_DNA"/>
</dbReference>
<sequence length="288" mass="31516">MSILAGMMNPSLLVCWLGVILGAGHNVAHAFVGGRTTHTARAKTTAATIRKVQHSLNAAPKIKQSPEQKARRKELLKRDGPYFKVDKLSGNIEFGAATKLVTDLSQNKDANKESIEEWLSDNDGKGLALSIWDESLMEVLPDSVYRLQTMPLKFVTLELQPSVDLQMWTQRAGKNRAGRQLPPIFKLNSVGFETNLRLLPGMGIISSESLGIFIEVAGDLRPTEDGTGVKGTISFQTKGSLPPPLRLLPDSALKLAADTINDTIVQFAVASFEKGAIDKYNEFMQQRS</sequence>
<accession>A0A448Z7Q7</accession>
<proteinExistence type="predicted"/>
<dbReference type="PANTHER" id="PTHR34133">
    <property type="entry name" value="OS07G0633000 PROTEIN"/>
    <property type="match status" value="1"/>
</dbReference>
<dbReference type="OrthoDB" id="496281at2759"/>
<keyword evidence="3" id="KW-1185">Reference proteome</keyword>
<evidence type="ECO:0008006" key="4">
    <source>
        <dbReference type="Google" id="ProtNLM"/>
    </source>
</evidence>